<dbReference type="Proteomes" id="UP000784128">
    <property type="component" value="Unassembled WGS sequence"/>
</dbReference>
<dbReference type="InterPro" id="IPR003732">
    <property type="entry name" value="Daa-tRNA_deacyls_DTD"/>
</dbReference>
<dbReference type="EC" id="3.1.1.-" evidence="3"/>
<organism evidence="4 5">
    <name type="scientific">Pelotalea chapellei</name>
    <dbReference type="NCBI Taxonomy" id="44671"/>
    <lineage>
        <taxon>Bacteria</taxon>
        <taxon>Pseudomonadati</taxon>
        <taxon>Thermodesulfobacteriota</taxon>
        <taxon>Desulfuromonadia</taxon>
        <taxon>Geobacterales</taxon>
        <taxon>Geobacteraceae</taxon>
        <taxon>Pelotalea</taxon>
    </lineage>
</organism>
<comment type="subcellular location">
    <subcellularLocation>
        <location evidence="3">Cytoplasm</location>
    </subcellularLocation>
</comment>
<dbReference type="SUPFAM" id="SSF69500">
    <property type="entry name" value="DTD-like"/>
    <property type="match status" value="1"/>
</dbReference>
<comment type="catalytic activity">
    <reaction evidence="3">
        <text>a D-aminoacyl-tRNA + H2O = a tRNA + a D-alpha-amino acid + H(+)</text>
        <dbReference type="Rhea" id="RHEA:13953"/>
        <dbReference type="Rhea" id="RHEA-COMP:10123"/>
        <dbReference type="Rhea" id="RHEA-COMP:10124"/>
        <dbReference type="ChEBI" id="CHEBI:15377"/>
        <dbReference type="ChEBI" id="CHEBI:15378"/>
        <dbReference type="ChEBI" id="CHEBI:59871"/>
        <dbReference type="ChEBI" id="CHEBI:78442"/>
        <dbReference type="ChEBI" id="CHEBI:79333"/>
        <dbReference type="EC" id="3.1.1.96"/>
    </reaction>
</comment>
<comment type="domain">
    <text evidence="3">A Gly-cisPro motif from one monomer fits into the active site of the other monomer to allow specific chiral rejection of L-amino acids.</text>
</comment>
<gene>
    <name evidence="3 4" type="primary">dtd</name>
    <name evidence="4" type="ORF">KJB30_10715</name>
</gene>
<evidence type="ECO:0000256" key="1">
    <source>
        <dbReference type="ARBA" id="ARBA00009673"/>
    </source>
</evidence>
<dbReference type="RefSeq" id="WP_214298998.1">
    <property type="nucleotide sequence ID" value="NZ_JAHDYS010000009.1"/>
</dbReference>
<dbReference type="InterPro" id="IPR023509">
    <property type="entry name" value="DTD-like_sf"/>
</dbReference>
<comment type="similarity">
    <text evidence="1 3">Belongs to the DTD family.</text>
</comment>
<dbReference type="EMBL" id="JAHDYS010000009">
    <property type="protein sequence ID" value="MBT1072259.1"/>
    <property type="molecule type" value="Genomic_DNA"/>
</dbReference>
<sequence length="145" mass="15811">MKTVIQRVSFASVTVDNNVVSRIGQGIVVLVGVEKGDDEAQADWLAEKIVNLRIFEDESGKMNLSLQDVGGSLLVVSQFTLAGNCAKGKRPSFDTAAPPDEGQRLYNYFVEAARRLDVPVETGIFQADMKVHLVNDGPVTFVLEK</sequence>
<dbReference type="NCBIfam" id="TIGR00256">
    <property type="entry name" value="D-aminoacyl-tRNA deacylase"/>
    <property type="match status" value="1"/>
</dbReference>
<evidence type="ECO:0000313" key="5">
    <source>
        <dbReference type="Proteomes" id="UP000784128"/>
    </source>
</evidence>
<comment type="caution">
    <text evidence="4">The sequence shown here is derived from an EMBL/GenBank/DDBJ whole genome shotgun (WGS) entry which is preliminary data.</text>
</comment>
<dbReference type="PANTHER" id="PTHR10472:SF5">
    <property type="entry name" value="D-AMINOACYL-TRNA DEACYLASE 1"/>
    <property type="match status" value="1"/>
</dbReference>
<dbReference type="EC" id="3.1.1.96" evidence="3"/>
<name>A0ABS5U9D7_9BACT</name>
<dbReference type="HAMAP" id="MF_00518">
    <property type="entry name" value="Deacylase_Dtd"/>
    <property type="match status" value="1"/>
</dbReference>
<keyword evidence="3" id="KW-0694">RNA-binding</keyword>
<comment type="subunit">
    <text evidence="3">Homodimer.</text>
</comment>
<proteinExistence type="inferred from homology"/>
<reference evidence="4 5" key="1">
    <citation type="submission" date="2021-05" db="EMBL/GenBank/DDBJ databases">
        <title>The draft genome of Geobacter chapellei DSM 13688.</title>
        <authorList>
            <person name="Xu Z."/>
            <person name="Masuda Y."/>
            <person name="Itoh H."/>
            <person name="Senoo K."/>
        </authorList>
    </citation>
    <scope>NUCLEOTIDE SEQUENCE [LARGE SCALE GENOMIC DNA]</scope>
    <source>
        <strain evidence="4 5">DSM 13688</strain>
    </source>
</reference>
<dbReference type="GO" id="GO:0051499">
    <property type="term" value="F:D-aminoacyl-tRNA deacylase activity"/>
    <property type="evidence" value="ECO:0007669"/>
    <property type="project" value="UniProtKB-EC"/>
</dbReference>
<keyword evidence="3" id="KW-0820">tRNA-binding</keyword>
<dbReference type="PANTHER" id="PTHR10472">
    <property type="entry name" value="D-TYROSYL-TRNA TYR DEACYLASE"/>
    <property type="match status" value="1"/>
</dbReference>
<keyword evidence="5" id="KW-1185">Reference proteome</keyword>
<comment type="catalytic activity">
    <reaction evidence="3">
        <text>glycyl-tRNA(Ala) + H2O = tRNA(Ala) + glycine + H(+)</text>
        <dbReference type="Rhea" id="RHEA:53744"/>
        <dbReference type="Rhea" id="RHEA-COMP:9657"/>
        <dbReference type="Rhea" id="RHEA-COMP:13640"/>
        <dbReference type="ChEBI" id="CHEBI:15377"/>
        <dbReference type="ChEBI" id="CHEBI:15378"/>
        <dbReference type="ChEBI" id="CHEBI:57305"/>
        <dbReference type="ChEBI" id="CHEBI:78442"/>
        <dbReference type="ChEBI" id="CHEBI:78522"/>
    </reaction>
</comment>
<keyword evidence="2 3" id="KW-0963">Cytoplasm</keyword>
<evidence type="ECO:0000256" key="3">
    <source>
        <dbReference type="HAMAP-Rule" id="MF_00518"/>
    </source>
</evidence>
<keyword evidence="3 4" id="KW-0378">Hydrolase</keyword>
<comment type="function">
    <text evidence="3">An aminoacyl-tRNA editing enzyme that deacylates mischarged D-aminoacyl-tRNAs. Also deacylates mischarged glycyl-tRNA(Ala), protecting cells against glycine mischarging by AlaRS. Acts via tRNA-based rather than protein-based catalysis; rejects L-amino acids rather than detecting D-amino acids in the active site. By recycling D-aminoacyl-tRNA to D-amino acids and free tRNA molecules, this enzyme counteracts the toxicity associated with the formation of D-aminoacyl-tRNA entities in vivo and helps enforce protein L-homochirality.</text>
</comment>
<dbReference type="CDD" id="cd00563">
    <property type="entry name" value="Dtyr_deacylase"/>
    <property type="match status" value="1"/>
</dbReference>
<evidence type="ECO:0000313" key="4">
    <source>
        <dbReference type="EMBL" id="MBT1072259.1"/>
    </source>
</evidence>
<dbReference type="Pfam" id="PF02580">
    <property type="entry name" value="Tyr_Deacylase"/>
    <property type="match status" value="1"/>
</dbReference>
<dbReference type="Gene3D" id="3.50.80.10">
    <property type="entry name" value="D-tyrosyl-tRNA(Tyr) deacylase"/>
    <property type="match status" value="1"/>
</dbReference>
<evidence type="ECO:0000256" key="2">
    <source>
        <dbReference type="ARBA" id="ARBA00022490"/>
    </source>
</evidence>
<accession>A0ABS5U9D7</accession>
<feature type="short sequence motif" description="Gly-cisPro motif, important for rejection of L-amino acids" evidence="3">
    <location>
        <begin position="137"/>
        <end position="138"/>
    </location>
</feature>
<protein>
    <recommendedName>
        <fullName evidence="3">D-aminoacyl-tRNA deacylase</fullName>
        <shortName evidence="3">DTD</shortName>
        <ecNumber evidence="3">3.1.1.96</ecNumber>
    </recommendedName>
    <alternativeName>
        <fullName evidence="3">Gly-tRNA(Ala) deacylase</fullName>
        <ecNumber evidence="3">3.1.1.-</ecNumber>
    </alternativeName>
</protein>